<dbReference type="Gene3D" id="3.30.559.30">
    <property type="entry name" value="Nonribosomal peptide synthetase, condensation domain"/>
    <property type="match status" value="5"/>
</dbReference>
<protein>
    <recommendedName>
        <fullName evidence="8">Carrier domain-containing protein</fullName>
    </recommendedName>
</protein>
<dbReference type="RefSeq" id="WP_150173324.1">
    <property type="nucleotide sequence ID" value="NZ_CP029193.1"/>
</dbReference>
<evidence type="ECO:0000259" key="8">
    <source>
        <dbReference type="PROSITE" id="PS50075"/>
    </source>
</evidence>
<keyword evidence="5" id="KW-0677">Repeat</keyword>
<evidence type="ECO:0000256" key="4">
    <source>
        <dbReference type="ARBA" id="ARBA00022553"/>
    </source>
</evidence>
<comment type="cofactor">
    <cofactor evidence="1">
        <name>pantetheine 4'-phosphate</name>
        <dbReference type="ChEBI" id="CHEBI:47942"/>
    </cofactor>
</comment>
<dbReference type="InterPro" id="IPR006162">
    <property type="entry name" value="Ppantetheine_attach_site"/>
</dbReference>
<dbReference type="InterPro" id="IPR042099">
    <property type="entry name" value="ANL_N_sf"/>
</dbReference>
<evidence type="ECO:0000256" key="3">
    <source>
        <dbReference type="ARBA" id="ARBA00022450"/>
    </source>
</evidence>
<proteinExistence type="inferred from homology"/>
<feature type="region of interest" description="Disordered" evidence="7">
    <location>
        <begin position="2026"/>
        <end position="2045"/>
    </location>
</feature>
<name>A0A5P2BHV6_STRVZ</name>
<dbReference type="Pfam" id="PF00975">
    <property type="entry name" value="Thioesterase"/>
    <property type="match status" value="1"/>
</dbReference>
<dbReference type="InterPro" id="IPR029058">
    <property type="entry name" value="AB_hydrolase_fold"/>
</dbReference>
<feature type="domain" description="Carrier" evidence="8">
    <location>
        <begin position="979"/>
        <end position="1054"/>
    </location>
</feature>
<dbReference type="GO" id="GO:0005829">
    <property type="term" value="C:cytosol"/>
    <property type="evidence" value="ECO:0007669"/>
    <property type="project" value="TreeGrafter"/>
</dbReference>
<dbReference type="Gene3D" id="3.40.50.1820">
    <property type="entry name" value="alpha/beta hydrolase"/>
    <property type="match status" value="1"/>
</dbReference>
<feature type="domain" description="Carrier" evidence="8">
    <location>
        <begin position="4601"/>
        <end position="4676"/>
    </location>
</feature>
<dbReference type="SMART" id="SM00824">
    <property type="entry name" value="PKS_TE"/>
    <property type="match status" value="1"/>
</dbReference>
<dbReference type="InterPro" id="IPR000873">
    <property type="entry name" value="AMP-dep_synth/lig_dom"/>
</dbReference>
<dbReference type="InterPro" id="IPR001031">
    <property type="entry name" value="Thioesterase"/>
</dbReference>
<dbReference type="Pfam" id="PF00501">
    <property type="entry name" value="AMP-binding"/>
    <property type="match status" value="4"/>
</dbReference>
<dbReference type="GO" id="GO:0043041">
    <property type="term" value="P:amino acid activation for nonribosomal peptide biosynthetic process"/>
    <property type="evidence" value="ECO:0007669"/>
    <property type="project" value="TreeGrafter"/>
</dbReference>
<dbReference type="NCBIfam" id="TIGR01733">
    <property type="entry name" value="AA-adenyl-dom"/>
    <property type="match status" value="4"/>
</dbReference>
<dbReference type="CDD" id="cd17643">
    <property type="entry name" value="A_NRPS_Cytc1-like"/>
    <property type="match status" value="1"/>
</dbReference>
<dbReference type="InterPro" id="IPR009081">
    <property type="entry name" value="PP-bd_ACP"/>
</dbReference>
<dbReference type="InterPro" id="IPR025110">
    <property type="entry name" value="AMP-bd_C"/>
</dbReference>
<evidence type="ECO:0000313" key="10">
    <source>
        <dbReference type="Proteomes" id="UP000323046"/>
    </source>
</evidence>
<evidence type="ECO:0000256" key="1">
    <source>
        <dbReference type="ARBA" id="ARBA00001957"/>
    </source>
</evidence>
<evidence type="ECO:0000256" key="5">
    <source>
        <dbReference type="ARBA" id="ARBA00022737"/>
    </source>
</evidence>
<dbReference type="FunFam" id="2.30.38.10:FF:000001">
    <property type="entry name" value="Non-ribosomal peptide synthetase PvdI"/>
    <property type="match status" value="3"/>
</dbReference>
<dbReference type="PROSITE" id="PS00455">
    <property type="entry name" value="AMP_BINDING"/>
    <property type="match status" value="4"/>
</dbReference>
<dbReference type="Gene3D" id="1.10.1200.10">
    <property type="entry name" value="ACP-like"/>
    <property type="match status" value="3"/>
</dbReference>
<comment type="similarity">
    <text evidence="2">Belongs to the ATP-dependent AMP-binding enzyme family.</text>
</comment>
<dbReference type="OrthoDB" id="2472181at2"/>
<dbReference type="FunFam" id="1.10.1200.10:FF:000005">
    <property type="entry name" value="Nonribosomal peptide synthetase 1"/>
    <property type="match status" value="4"/>
</dbReference>
<keyword evidence="10" id="KW-1185">Reference proteome</keyword>
<dbReference type="Pfam" id="PF13193">
    <property type="entry name" value="AMP-binding_C"/>
    <property type="match status" value="4"/>
</dbReference>
<dbReference type="Pfam" id="PF00550">
    <property type="entry name" value="PP-binding"/>
    <property type="match status" value="4"/>
</dbReference>
<dbReference type="FunFam" id="3.40.50.12780:FF:000012">
    <property type="entry name" value="Non-ribosomal peptide synthetase"/>
    <property type="match status" value="4"/>
</dbReference>
<dbReference type="InterPro" id="IPR036736">
    <property type="entry name" value="ACP-like_sf"/>
</dbReference>
<dbReference type="PROSITE" id="PS50075">
    <property type="entry name" value="CARRIER"/>
    <property type="match status" value="4"/>
</dbReference>
<dbReference type="InterPro" id="IPR045851">
    <property type="entry name" value="AMP-bd_C_sf"/>
</dbReference>
<dbReference type="FunFam" id="3.30.300.30:FF:000010">
    <property type="entry name" value="Enterobactin synthetase component F"/>
    <property type="match status" value="4"/>
</dbReference>
<dbReference type="InterPro" id="IPR010071">
    <property type="entry name" value="AA_adenyl_dom"/>
</dbReference>
<organism evidence="9 10">
    <name type="scientific">Streptomyces venezuelae</name>
    <dbReference type="NCBI Taxonomy" id="54571"/>
    <lineage>
        <taxon>Bacteria</taxon>
        <taxon>Bacillati</taxon>
        <taxon>Actinomycetota</taxon>
        <taxon>Actinomycetes</taxon>
        <taxon>Kitasatosporales</taxon>
        <taxon>Streptomycetaceae</taxon>
        <taxon>Streptomyces</taxon>
    </lineage>
</organism>
<sequence length="4942" mass="532163">MIPLSFAQRRLWFIHQLEGLSSTYNIPLVLRLTGGLDARALGAALSAVVDRHESLRTVFPAVRGVAEQRVLAAADAEFGWEVVDASGWPADALDDAVARTAWYEFDLSAEIPFRARLFRVADDEHLMVLVMHHIASDGLSLAPLLRDIEVAYAACVAGEAPGWAPLPLHYSEYTLRQLDTLGDESDPDSALSRHLRYWEEALAGFEGRLELPTDRPYPAVADHRGSRIPVEWPASLQEQVRKVARENRSTGFMVVSAALSLLLSELSGSPDVAFGVPTTGRRDADLADLVGFFANTLVLRADMAGELTGRQLLAQVRKRVLDASAHQDAPFDALVDLINPTRSQTHHPLVQVMLGWQNNIAAELTLPGVRADIVPTTSRAARMDLTFSLRERYTGSGEPAGIGGVVEYRTDVYDASTVESMVARFQRILTAMVADMDRPVLSIDVLDDDEHAHLDRLGNRAVLSDQADGASIPGLFAAQAARTPDAAALVFRNRTWTYRELDEASTRLAHLLTGRGVGAGDNVALLLPRSAETVVAVLAVLKLGATYVPVDVKHPDERVAFILGDAAPVAAVTTSSLAHRIDGFDVTVVDVADPGLAAQPVTAPALPDAGRTAYIIYTSGTTGVPKGVAVTHASVTRLFTSTAPGFVPSPDHVWSLFHSYAFDVSVWEMWGALLHGGRLVVVPEDVVRSAHDFRQLLIDERVTVLSQTPSAFYALQAADMQRQPGDGLDALEAVVFAGEALEPSKLRAWLERRETWPHLINMYGTTETTVHASFRGIVAADLDSHVSPVGVPLADLAFFVLDAGLCRVPVGVVGELYVAGPGVGLGYLGRGGLTASRFVACPFGPAGARMYRTGDLVRWNREGELEYVGRSDDQVKIRGFRVEPGEVEAALAAVPGVARAAVLVRSSEAGKQLVGYVVPADAAAGVDGAAVRGEVAGHLPEYMVPAVVMVVDDLRLTVNGKLDKRALPEPEFTGGAYRAPSSPVEEILAGIFARVLGLPQVGVDDPFFDLGGNSLAAMRVIAAVRESFGSDIGVRALWEAPSVAGFARLVGSPADSGAEWVPVARPERLPLSYAQRRLWYIDQLEGASSTYNIPLVSRLTGELDVTALGAAVADVVARHESLRTVFPAVDGVPEQRVLDVAAADVGWEVVDAAAWTPARLADAVAERGRHTFDLAAEAPFRATLFVVSPAEHRLVLVMHHIAVDGWSLAPLLRDLWTAYRARTEGHAPSWSPLPVQYADHTLRQYALLGDEADTNSALGRQAQYWEQALEGLPGRLELPTDRPYPAEAGRHGGRVAVELPADFHALVQRVARERDATTFMVMSAALSVLLSRLSGSADVAFGVPTAGRGRTELDDVVGFFVNTLVLRTQVTGEQSFDELLGQVRERSMDAFAHQDVPFDALVERLNPVRTQAHHPLVQVLFGWQTDTVPDIAVPGLDMETASVDIGAARMDLAFSLRERFTENGRPAGISGIVEYRTDIFDAGTVERMTARWQRLLTAMAAEPDRPLASLDVLDEEERTRLDVLGNRSVLSEPYDPATVPELFARQVSRTPGAVAMVFEGRSWTYRELDEASTRLAHLLAGRGVRAGDAVALLLPRSEHTVTAVLAVLKLGAAYVPIDVNHPDERVAFVLEDAEPVAVVTVRELAERAGADGTTVVDVEDPALAGQPTAALPHFSVDRTAYVIYTSGTTGTPKGVAVTHRGIADLIVTHLQRLAESGAPGAAPLAPHDHVWTLFHSYAFDFAVWEMCGALLHGGRLVVVPEEVVYSPSDFHDLLVAEQVVVLTQTPSALARLSPEGLTSVAVLLVGGEACPAELTERWAPGRAMINAYGPTECTVYASMSRPLTADGAVPIGAAGSGTALFVLDGGLRRVPVGVAGELYVAGHGVARGYVRRAGLTASRFVACPFGPPGSRMYRTGDLVRWNADGELEYLGRADDQVKIRGYRVETGEIESVLRAAPGVAQAAVVVREDRPGHRRLVGYVVADADGAGTPDGARLRCLAGEWLPEYMVPAAVVVVDELPMTGNGKLDKNALPAPEHRDTEGYRAPTTETEASLAAVYAHVLGVERVGVDDSFFDLGGDSISSMQVVARAREAGLHCKPRDILVEQTVARVARVLEQPDPAVAELGPDDDTGPLTATPIIRWLGSLAAPTDQFNQTMLFQAPARAEHRDVVALLQALLDRHAMLRLRMDDTPPGEPANLTIPPAGSVDAADHVAVVEELTDDAFTAAVRGLDPRRGVMVRAVWAAPVRQLLLVVHHLAVDAVSWGIIQRDLAAGWRRHADGRDIAPDTGGTSFRRWATTLAEYATTPEVTDQLPSWQRIETAAALLPTARPDADAWADVEQLSVSVDAELTDVLVNEAAAALHTSVQELLLIALGTALAQQHRHFDAPFRIDVEGHGRRDEIGAGTDLTGTVGWFTAKHPVALTASPLDRETVLAGRPALGAWLKDAKEQLRSVPDGITYGLLKYLGDGAELPGEDPAIGFNYLGRRGTPPTGDGAGDWRVLGPLESPQARRFGSRPMLLPHTVDINAAVLGNGTGAELHATWSWSGGRVDRSYITELHTRWHDALTGIAAYVKNGGGGLTPSDVLPAVVTQQQLDRLAQIVEPADILPLTPLQTGLLFHRRSDGAEPTELYTVQLGIEITGALDVPRLHEAVRTVVARHPNLVARFVSDRLTEPVQIIPKRPDVPWTTVDAHHDGSEQELLDAELAACSDLAGGSPLRVLIRRTAPDRHELVLSVHHIVVDGWSIQILLREVFAAYRREPLAPAPAFRGHVEWLSAQDWSAARRHWQHLLAELETPTLVDPAGHTGPAARGLLRADLPAGVTRAVERLARARNTTPNIVLQAAWARLLGALTGGRDIVFGATVSGRPADLPGSESAVGMFINTVPVRARTTATTTAAELIDALRDAHHDGMDHQFMALADIQRAAGHQRLFDTVFVYENYPLKASGGQLDSDGLGVRITSSREFTHYPIALQAWPGRQLRLRLEYRTDVVDRQAAERILTWLETLVTAMAADADRPLSTIDVLDGDELARLDVLGNRPALSERTAAVTVPELFAEQVRQRPDDVAVVFEGRSWTYHDLDRASTELARLLAGRGVGADDVVALLLPRSEHTVTAVLAVLKLGAAYLPIDAHTPDERLAFVLGDAAPTAVVTTAELSERLRGHDVTVVDVAEPAHGARPAGGHPADGGFPAPDPDRVAYLIYTSGTTGTPKGVAVTHANVTQLFTTSSRTSELSPGQVWSQFHSYVFDVSVWEMWGALLHGGRLVIASEDTVRSADDFHDLLVKERVTVLTQTPSALGRMSPEGLDTVRTVFVGGEALPAELADRWAPDREVINAYGPTEATVYASMSAPVRPGDGAPIGSPVPGAALFVLDAGLRRVPTGVVGELYIAGHGVARGYVRRPGLTASRFVACPFGPAGSRMYRTGDLVRWNADGALEFLGRSDDQVKIRGFRVELGEIEAALADAAGVAHAAVVARDTDAGRQVVGYVVPAGTGAGLTVDGATVRAEVAARLPEYMVPAAVVVIDELPLTVNGKLDRRALPEPEFSGGVHRAPSSPVEEILCGIFARVLGVERVGVDDSFFDLGGNSLSAMRVVAAVQESFGREIGVRALMDTSSVAGLARLVGAPSGDGQAWEAVVRPERLPLSFAQRRLWFIHQLEGPSATYNIPLVLRLTGTLDAGALAAAVADVVARHESLRTVFPAVDGVPEQRVLDVDRAGFACAVRDAEDWTGQRLDDEIGTLTRHAFDLAAEIPFRARLFRVSATEHRLALVAHHIAADGSSLAPLVRDLLTAYRARGAGTAPEREPLPVQYADFTLWQHRLLGDEADPDTRLGRQSAYWERELDGFEGLLELPTDRPYPPVADHRGGQVVVEWPAELQERVTRTAREHNATTFMVMATSLSVLLSRLSGNDDVAFGVPTAGRGRTEFDDMVGFFVNTLVLRTRVSADMSFDDLLGQVRERSLDAFANQDVPFDALVDRLNPVRTQAHHPLIQTLFAWQNVTLPDLSLPDLDITPLRADTLTARMDLTFSLRERHDDSGRPAGIGGVVEYRTDVYDAATVERLVARWQRLLRTLLADADRPVLSIDLLDAGELTHLDDLGQRSVLDRTAADPSIPRLFAEQVRLRPHEVALVFDGRSWTYRELDDASTGLAHLLAGRGVGTGDAVALLLPRSQHTVTAILALLKLGAAYVPIDVKHPDERVRFVLGDASPVAVLTTAGLAHRVEACGVPVVDVEDPGTAAPPSGTLPPPDPDLLAYITYTSGTTGVPKGVGITHANVTQMYAPSERSFKPTPDQVWSLFHSYVFDVSVWEMWGALLHGGRLVVVPEHAVHSADDFHRLLVAERITTVNQTPSALEMLSPEGLDHVRTVFVGGEACSASLVERWAPGRSMINGYGETETFYASMSGPMRPGTGAAPIGTPVPGDALFVLDAGLRRTPVGVVGELYVAGRSVGRGYVGRPGLTASRFVACPFGPPGSRMYRTGDLVRWNADGELEFVGRSDDQVKIRGFRVELGEVEAALTAVPGVERAVVTVRATEAGKQLVGYVVPADPAVPVDGGAVRGDLAVRLPEYMVPAAVMVIDELPLTVNGKLDKRALPEPEFTGGVYRAPSSPVEEILADVFARVLEVPRVGVDDSFFDLGGSSLSAMRVVAAVREAFDTEIGVRALMEAPTVRGLSGQLYSWSASDEMPQVVRLRQGEGRPLFCIHPGGGVSWAYRALGGAVRRPIIGIQQTPDDGERPRTVREMAEHYADLVQAEQPDGPYDLLGWSFGGVVAHQMATVLERRGARVRRLVLLDAALVESGTHRSPDEEFDEIDVLRYFVSKNADLPAPPEKASQEQLVEWIESHSSLGAAIPPAWMISHVVHNLRFNSELWHGHAPDVFNGAAVVFQAVGKELDAGYSRDWTRHVAGPVTEITVECEHNDILSTDVLDTYGDRLRAELEGGDDDQTR</sequence>
<dbReference type="PROSITE" id="PS00012">
    <property type="entry name" value="PHOSPHOPANTETHEINE"/>
    <property type="match status" value="4"/>
</dbReference>
<keyword evidence="6" id="KW-0045">Antibiotic biosynthesis</keyword>
<evidence type="ECO:0000256" key="6">
    <source>
        <dbReference type="ARBA" id="ARBA00023194"/>
    </source>
</evidence>
<dbReference type="Gene3D" id="3.30.300.30">
    <property type="match status" value="4"/>
</dbReference>
<accession>A0A5P2BHV6</accession>
<feature type="domain" description="Carrier" evidence="8">
    <location>
        <begin position="3549"/>
        <end position="3624"/>
    </location>
</feature>
<dbReference type="CDD" id="cd05930">
    <property type="entry name" value="A_NRPS"/>
    <property type="match status" value="1"/>
</dbReference>
<dbReference type="SUPFAM" id="SSF56801">
    <property type="entry name" value="Acetyl-CoA synthetase-like"/>
    <property type="match status" value="4"/>
</dbReference>
<dbReference type="CDD" id="cd19540">
    <property type="entry name" value="LCL_NRPS-like"/>
    <property type="match status" value="3"/>
</dbReference>
<dbReference type="PANTHER" id="PTHR45527">
    <property type="entry name" value="NONRIBOSOMAL PEPTIDE SYNTHETASE"/>
    <property type="match status" value="1"/>
</dbReference>
<dbReference type="Pfam" id="PF00668">
    <property type="entry name" value="Condensation"/>
    <property type="match status" value="5"/>
</dbReference>
<dbReference type="FunFam" id="3.40.50.980:FF:000001">
    <property type="entry name" value="Non-ribosomal peptide synthetase"/>
    <property type="match status" value="4"/>
</dbReference>
<dbReference type="Gene3D" id="3.40.50.980">
    <property type="match status" value="2"/>
</dbReference>
<dbReference type="NCBIfam" id="NF003417">
    <property type="entry name" value="PRK04813.1"/>
    <property type="match status" value="4"/>
</dbReference>
<dbReference type="InterPro" id="IPR001242">
    <property type="entry name" value="Condensation_dom"/>
</dbReference>
<dbReference type="SUPFAM" id="SSF53474">
    <property type="entry name" value="alpha/beta-Hydrolases"/>
    <property type="match status" value="1"/>
</dbReference>
<dbReference type="EMBL" id="CP029193">
    <property type="protein sequence ID" value="QES30045.1"/>
    <property type="molecule type" value="Genomic_DNA"/>
</dbReference>
<evidence type="ECO:0000313" key="9">
    <source>
        <dbReference type="EMBL" id="QES30045.1"/>
    </source>
</evidence>
<feature type="domain" description="Carrier" evidence="8">
    <location>
        <begin position="2044"/>
        <end position="2118"/>
    </location>
</feature>
<dbReference type="Proteomes" id="UP000323046">
    <property type="component" value="Chromosome"/>
</dbReference>
<dbReference type="PANTHER" id="PTHR45527:SF1">
    <property type="entry name" value="FATTY ACID SYNTHASE"/>
    <property type="match status" value="1"/>
</dbReference>
<dbReference type="InterPro" id="IPR020806">
    <property type="entry name" value="PKS_PP-bd"/>
</dbReference>
<evidence type="ECO:0000256" key="2">
    <source>
        <dbReference type="ARBA" id="ARBA00006432"/>
    </source>
</evidence>
<dbReference type="Gene3D" id="3.40.50.12780">
    <property type="entry name" value="N-terminal domain of ligase-like"/>
    <property type="match status" value="3"/>
</dbReference>
<dbReference type="GO" id="GO:0031177">
    <property type="term" value="F:phosphopantetheine binding"/>
    <property type="evidence" value="ECO:0007669"/>
    <property type="project" value="InterPro"/>
</dbReference>
<keyword evidence="4" id="KW-0597">Phosphoprotein</keyword>
<keyword evidence="3" id="KW-0596">Phosphopantetheine</keyword>
<dbReference type="SUPFAM" id="SSF47336">
    <property type="entry name" value="ACP-like"/>
    <property type="match status" value="4"/>
</dbReference>
<dbReference type="SMART" id="SM00823">
    <property type="entry name" value="PKS_PP"/>
    <property type="match status" value="4"/>
</dbReference>
<dbReference type="GO" id="GO:0008610">
    <property type="term" value="P:lipid biosynthetic process"/>
    <property type="evidence" value="ECO:0007669"/>
    <property type="project" value="UniProtKB-ARBA"/>
</dbReference>
<dbReference type="InterPro" id="IPR023213">
    <property type="entry name" value="CAT-like_dom_sf"/>
</dbReference>
<dbReference type="InterPro" id="IPR020802">
    <property type="entry name" value="TesA-like"/>
</dbReference>
<dbReference type="SUPFAM" id="SSF52777">
    <property type="entry name" value="CoA-dependent acyltransferases"/>
    <property type="match status" value="10"/>
</dbReference>
<dbReference type="NCBIfam" id="TIGR01720">
    <property type="entry name" value="NRPS-para261"/>
    <property type="match status" value="1"/>
</dbReference>
<dbReference type="InterPro" id="IPR010060">
    <property type="entry name" value="NRPS_synth"/>
</dbReference>
<dbReference type="FunFam" id="3.30.559.30:FF:000001">
    <property type="entry name" value="Non-ribosomal peptide synthetase"/>
    <property type="match status" value="1"/>
</dbReference>
<dbReference type="Gene3D" id="3.30.559.10">
    <property type="entry name" value="Chloramphenicol acetyltransferase-like domain"/>
    <property type="match status" value="5"/>
</dbReference>
<evidence type="ECO:0000256" key="7">
    <source>
        <dbReference type="SAM" id="MobiDB-lite"/>
    </source>
</evidence>
<dbReference type="InterPro" id="IPR020845">
    <property type="entry name" value="AMP-binding_CS"/>
</dbReference>
<dbReference type="GO" id="GO:0017000">
    <property type="term" value="P:antibiotic biosynthetic process"/>
    <property type="evidence" value="ECO:0007669"/>
    <property type="project" value="UniProtKB-KW"/>
</dbReference>
<reference evidence="9 10" key="1">
    <citation type="submission" date="2018-05" db="EMBL/GenBank/DDBJ databases">
        <title>Streptomyces venezuelae.</title>
        <authorList>
            <person name="Kim W."/>
            <person name="Lee N."/>
            <person name="Cho B.-K."/>
        </authorList>
    </citation>
    <scope>NUCLEOTIDE SEQUENCE [LARGE SCALE GENOMIC DNA]</scope>
    <source>
        <strain evidence="9 10">ATCC 14583</strain>
    </source>
</reference>
<dbReference type="GO" id="GO:0044550">
    <property type="term" value="P:secondary metabolite biosynthetic process"/>
    <property type="evidence" value="ECO:0007669"/>
    <property type="project" value="UniProtKB-ARBA"/>
</dbReference>
<gene>
    <name evidence="9" type="ORF">DEJ47_29575</name>
</gene>
<dbReference type="Gene3D" id="2.30.38.10">
    <property type="entry name" value="Luciferase, Domain 3"/>
    <property type="match status" value="1"/>
</dbReference>
<dbReference type="GO" id="GO:0003824">
    <property type="term" value="F:catalytic activity"/>
    <property type="evidence" value="ECO:0007669"/>
    <property type="project" value="InterPro"/>
</dbReference>